<feature type="region of interest" description="Disordered" evidence="1">
    <location>
        <begin position="876"/>
        <end position="912"/>
    </location>
</feature>
<sequence length="912" mass="105954">MQKTFISLGLIRKILNLKTVEELKISFSGFNPSCRTTKIINPHYFGVTNFLVKDKFLSLYHILCLNANLTTSMLDYLYKCDSNFIKTLSQQKMNPFHYFCLNKKVSLPLLKWFLEGKSSKGVKKTDGAQAILKQESLTRWNPFYYLCSNRYCKDPLIFKYVINKGVPLQRTKSCPIKVLKRSRNDRQFARISKAILCTPFSLIVSNITKLGTLLSIFVNDPNLTNTDLQEIRKYNLSLYDTSFSVNAMKFLIQRSKANLPIPFTLFTQILSMGYSLQDLIHRNPTIELMECVFESERSVKKQEIIKKVKSVALKKKKLNYLKKLKYPNIYQLHQSIENLSKDRNRLFFTMLKKTPFSDVVFSTNTIRGDLEKGRAHGLFCDWEIDKKAVAHSLFLRKRFGVDPKILKQKLLSLCSKEEIDFFLQEAYLNSTINKKKLDLLLQKLEISPKNVKDPEIVVEDLWVEKTQSDFCLIAQDKNIRTHKFILAARSNLFESFFQISEPNMKSLTDQSKSCIQTLHVFFRFLYTGHLLINFNEKISNQVLEELHCLNEYYQLNLNSPYEKLLQSEKLRLKKKFKVSKAQKEENNRTSDSINEKKINKGTKAPLTIQDTTGVSRVQSNVNSDLKSKTNTKKSENKIFIKRKLYNNSTNEKKIIKNTKTNTNENNEKKLNYKIKKRRGRGKSRGKKLVINRMGSSKEISRKGNPDNEKYLRNGNGKRNGKRNGGGNEKKLNSKIKKGGGSGGKKRGRGGKRGGGEGVISRMGDSKEISRKSNPDNEKYLRNGKVKETGGEKENKSLDPEEIKQRIQQEEEEMERRIEKLRNQRLEKERKKLENMDPEERKALEEKKAKAIRDKQLMEEEERKFKEEIKKLQGKVGNNKSSVFNPFISSSLENNKKVHKIEKEREKEKEKIK</sequence>
<feature type="compositionally biased region" description="Basic residues" evidence="1">
    <location>
        <begin position="732"/>
        <end position="751"/>
    </location>
</feature>
<feature type="compositionally biased region" description="Basic and acidic residues" evidence="1">
    <location>
        <begin position="900"/>
        <end position="912"/>
    </location>
</feature>
<accession>A0AAV7ZCV4</accession>
<dbReference type="SUPFAM" id="SSF54695">
    <property type="entry name" value="POZ domain"/>
    <property type="match status" value="1"/>
</dbReference>
<dbReference type="CDD" id="cd18186">
    <property type="entry name" value="BTB_POZ_ZBTB_KLHL-like"/>
    <property type="match status" value="1"/>
</dbReference>
<dbReference type="Proteomes" id="UP001146793">
    <property type="component" value="Unassembled WGS sequence"/>
</dbReference>
<feature type="compositionally biased region" description="Basic and acidic residues" evidence="1">
    <location>
        <begin position="698"/>
        <end position="711"/>
    </location>
</feature>
<feature type="region of interest" description="Disordered" evidence="1">
    <location>
        <begin position="828"/>
        <end position="847"/>
    </location>
</feature>
<dbReference type="AlphaFoldDB" id="A0AAV7ZCV4"/>
<gene>
    <name evidence="3" type="ORF">M0812_17227</name>
</gene>
<evidence type="ECO:0000259" key="2">
    <source>
        <dbReference type="PROSITE" id="PS50097"/>
    </source>
</evidence>
<feature type="region of interest" description="Disordered" evidence="1">
    <location>
        <begin position="580"/>
        <end position="632"/>
    </location>
</feature>
<feature type="compositionally biased region" description="Basic and acidic residues" evidence="1">
    <location>
        <begin position="581"/>
        <end position="598"/>
    </location>
</feature>
<evidence type="ECO:0000313" key="3">
    <source>
        <dbReference type="EMBL" id="KAJ3438048.1"/>
    </source>
</evidence>
<evidence type="ECO:0000313" key="4">
    <source>
        <dbReference type="Proteomes" id="UP001146793"/>
    </source>
</evidence>
<evidence type="ECO:0000256" key="1">
    <source>
        <dbReference type="SAM" id="MobiDB-lite"/>
    </source>
</evidence>
<proteinExistence type="predicted"/>
<dbReference type="PROSITE" id="PS50097">
    <property type="entry name" value="BTB"/>
    <property type="match status" value="1"/>
</dbReference>
<name>A0AAV7ZCV4_9EUKA</name>
<feature type="compositionally biased region" description="Polar residues" evidence="1">
    <location>
        <begin position="608"/>
        <end position="624"/>
    </location>
</feature>
<dbReference type="EMBL" id="JANTQA010000033">
    <property type="protein sequence ID" value="KAJ3438048.1"/>
    <property type="molecule type" value="Genomic_DNA"/>
</dbReference>
<feature type="domain" description="BTB" evidence="2">
    <location>
        <begin position="468"/>
        <end position="534"/>
    </location>
</feature>
<feature type="compositionally biased region" description="Basic residues" evidence="1">
    <location>
        <begin position="674"/>
        <end position="689"/>
    </location>
</feature>
<dbReference type="InterPro" id="IPR000210">
    <property type="entry name" value="BTB/POZ_dom"/>
</dbReference>
<reference evidence="3" key="1">
    <citation type="submission" date="2022-08" db="EMBL/GenBank/DDBJ databases">
        <title>Novel sulphate-reducing endosymbionts in the free-living metamonad Anaeramoeba.</title>
        <authorList>
            <person name="Jerlstrom-Hultqvist J."/>
            <person name="Cepicka I."/>
            <person name="Gallot-Lavallee L."/>
            <person name="Salas-Leiva D."/>
            <person name="Curtis B.A."/>
            <person name="Zahonova K."/>
            <person name="Pipaliya S."/>
            <person name="Dacks J."/>
            <person name="Roger A.J."/>
        </authorList>
    </citation>
    <scope>NUCLEOTIDE SEQUENCE</scope>
    <source>
        <strain evidence="3">Busselton2</strain>
    </source>
</reference>
<feature type="compositionally biased region" description="Polar residues" evidence="1">
    <location>
        <begin position="876"/>
        <end position="892"/>
    </location>
</feature>
<feature type="region of interest" description="Disordered" evidence="1">
    <location>
        <begin position="674"/>
        <end position="802"/>
    </location>
</feature>
<organism evidence="3 4">
    <name type="scientific">Anaeramoeba flamelloides</name>
    <dbReference type="NCBI Taxonomy" id="1746091"/>
    <lineage>
        <taxon>Eukaryota</taxon>
        <taxon>Metamonada</taxon>
        <taxon>Anaeramoebidae</taxon>
        <taxon>Anaeramoeba</taxon>
    </lineage>
</organism>
<feature type="compositionally biased region" description="Basic and acidic residues" evidence="1">
    <location>
        <begin position="763"/>
        <end position="802"/>
    </location>
</feature>
<dbReference type="Gene3D" id="3.30.710.10">
    <property type="entry name" value="Potassium Channel Kv1.1, Chain A"/>
    <property type="match status" value="1"/>
</dbReference>
<comment type="caution">
    <text evidence="3">The sequence shown here is derived from an EMBL/GenBank/DDBJ whole genome shotgun (WGS) entry which is preliminary data.</text>
</comment>
<protein>
    <recommendedName>
        <fullName evidence="2">BTB domain-containing protein</fullName>
    </recommendedName>
</protein>
<dbReference type="Pfam" id="PF00651">
    <property type="entry name" value="BTB"/>
    <property type="match status" value="1"/>
</dbReference>
<dbReference type="InterPro" id="IPR011333">
    <property type="entry name" value="SKP1/BTB/POZ_sf"/>
</dbReference>